<gene>
    <name evidence="2" type="ORF">SAMN05720606_11222</name>
</gene>
<reference evidence="3" key="1">
    <citation type="submission" date="2016-10" db="EMBL/GenBank/DDBJ databases">
        <authorList>
            <person name="Varghese N."/>
            <person name="Submissions S."/>
        </authorList>
    </citation>
    <scope>NUCLEOTIDE SEQUENCE [LARGE SCALE GENOMIC DNA]</scope>
    <source>
        <strain evidence="3">BL9</strain>
    </source>
</reference>
<dbReference type="AlphaFoldDB" id="A0A1G5JVQ6"/>
<proteinExistence type="predicted"/>
<evidence type="ECO:0000313" key="2">
    <source>
        <dbReference type="EMBL" id="SCY91759.1"/>
    </source>
</evidence>
<sequence>MAAAGTEQSIYTPQRAIKKRNTGVLYTYVSSLYYSNRTITSSTYIPEMAGREKYTGIRYEYNQGQYQTNKTQDLSLYTSKSAGTSGQLRLAGVQHWFRTGELHHRNSSTTSEQHIYSIWGYDQEDLPQLYKGRFMPTDTHGVIISHSHELSLYNNIGYLPLHNKPGSRYTGRISAEDYSGTLTQRGNGSWKVVTEVVLPSRRVAGGIIRSFISGQRTLASSGDIVMQYILKHTQGNDSMTLKGHFSGQPGNMSDPEVSNHIPPRRYPATYIPVRRRSLR</sequence>
<dbReference type="EMBL" id="FMVM01000012">
    <property type="protein sequence ID" value="SCY91759.1"/>
    <property type="molecule type" value="Genomic_DNA"/>
</dbReference>
<evidence type="ECO:0000313" key="3">
    <source>
        <dbReference type="Proteomes" id="UP000198538"/>
    </source>
</evidence>
<keyword evidence="3" id="KW-1185">Reference proteome</keyword>
<protein>
    <submittedName>
        <fullName evidence="2">Uncharacterized protein</fullName>
    </submittedName>
</protein>
<name>A0A1G5JVQ6_9BACL</name>
<dbReference type="Proteomes" id="UP000198538">
    <property type="component" value="Unassembled WGS sequence"/>
</dbReference>
<dbReference type="STRING" id="582692.SAMN05720606_11222"/>
<feature type="region of interest" description="Disordered" evidence="1">
    <location>
        <begin position="244"/>
        <end position="266"/>
    </location>
</feature>
<accession>A0A1G5JVQ6</accession>
<organism evidence="2 3">
    <name type="scientific">Paenibacillus polysaccharolyticus</name>
    <dbReference type="NCBI Taxonomy" id="582692"/>
    <lineage>
        <taxon>Bacteria</taxon>
        <taxon>Bacillati</taxon>
        <taxon>Bacillota</taxon>
        <taxon>Bacilli</taxon>
        <taxon>Bacillales</taxon>
        <taxon>Paenibacillaceae</taxon>
        <taxon>Paenibacillus</taxon>
    </lineage>
</organism>
<evidence type="ECO:0000256" key="1">
    <source>
        <dbReference type="SAM" id="MobiDB-lite"/>
    </source>
</evidence>